<keyword evidence="3 7" id="KW-0560">Oxidoreductase</keyword>
<dbReference type="PANTHER" id="PTHR30011">
    <property type="entry name" value="ALKANESULFONATE MONOOXYGENASE-RELATED"/>
    <property type="match status" value="1"/>
</dbReference>
<dbReference type="PIRSF" id="PIRSF000337">
    <property type="entry name" value="NTA_MOA"/>
    <property type="match status" value="1"/>
</dbReference>
<evidence type="ECO:0000256" key="3">
    <source>
        <dbReference type="ARBA" id="ARBA00023002"/>
    </source>
</evidence>
<protein>
    <submittedName>
        <fullName evidence="7">LLM class flavin-dependent oxidoreductase</fullName>
        <ecNumber evidence="7">1.-.-.-</ecNumber>
    </submittedName>
</protein>
<evidence type="ECO:0000313" key="7">
    <source>
        <dbReference type="EMBL" id="MFD1121434.1"/>
    </source>
</evidence>
<accession>A0ABW3P5E3</accession>
<dbReference type="NCBIfam" id="TIGR03860">
    <property type="entry name" value="FMN_nitrolo"/>
    <property type="match status" value="1"/>
</dbReference>
<keyword evidence="1" id="KW-0285">Flavoprotein</keyword>
<sequence length="445" mass="49969">MASTPRQLILNVFFQRFGHHPAGWRHPSSKDDGRPNLAWWLRAAKLAEDAKFHTFFLADFIGRSAAVDKQTGRSGLSYQFEPLTLLSAIATHTQHIGLVGTVNINFSDPYNIAREFTSLDHLSGGRAGWNIVSSFNEATAKNFGIEAARGHEERYARAAEFLDLTKALWDSWDDDAFDTPDQQTGVYFQQESAHPVNKQGVYYKSEGLLDFPRPIQGYPVFVQAGNSDTGREFAAQHAEMTYCSATSLKVAQEYYADVKGRMTKYGRDPDQLKISPGLSVVVGESNQEAQDKFGELQSAVDFSHIEFGGYDLSQYPLDEPLPDLPYQPSENGKGRFLQQLELARRENLTIRQLVLKFRVARGHLQAIGSVKTVADLIEEWFVEKGADGFNVVPPLLPQGFEDFTRLVVPELQRRGIFRKEYQHGTYRDNLGLDRPANPNSLDSNA</sequence>
<dbReference type="RefSeq" id="WP_379030235.1">
    <property type="nucleotide sequence ID" value="NZ_JBHTLN010000001.1"/>
</dbReference>
<dbReference type="InterPro" id="IPR011251">
    <property type="entry name" value="Luciferase-like_dom"/>
</dbReference>
<gene>
    <name evidence="7" type="ORF">ACFQ2T_02880</name>
</gene>
<keyword evidence="2" id="KW-0288">FMN</keyword>
<evidence type="ECO:0000256" key="2">
    <source>
        <dbReference type="ARBA" id="ARBA00022643"/>
    </source>
</evidence>
<keyword evidence="4" id="KW-0503">Monooxygenase</keyword>
<comment type="caution">
    <text evidence="7">The sequence shown here is derived from an EMBL/GenBank/DDBJ whole genome shotgun (WGS) entry which is preliminary data.</text>
</comment>
<name>A0ABW3P5E3_9PROT</name>
<dbReference type="Proteomes" id="UP001597206">
    <property type="component" value="Unassembled WGS sequence"/>
</dbReference>
<evidence type="ECO:0000256" key="4">
    <source>
        <dbReference type="ARBA" id="ARBA00023033"/>
    </source>
</evidence>
<dbReference type="EMBL" id="JBHTLN010000001">
    <property type="protein sequence ID" value="MFD1121434.1"/>
    <property type="molecule type" value="Genomic_DNA"/>
</dbReference>
<evidence type="ECO:0000256" key="1">
    <source>
        <dbReference type="ARBA" id="ARBA00022630"/>
    </source>
</evidence>
<evidence type="ECO:0000259" key="6">
    <source>
        <dbReference type="Pfam" id="PF00296"/>
    </source>
</evidence>
<dbReference type="PANTHER" id="PTHR30011:SF16">
    <property type="entry name" value="C2H2 FINGER DOMAIN TRANSCRIPTION FACTOR (EUROFUNG)-RELATED"/>
    <property type="match status" value="1"/>
</dbReference>
<evidence type="ECO:0000256" key="5">
    <source>
        <dbReference type="ARBA" id="ARBA00033748"/>
    </source>
</evidence>
<reference evidence="8" key="1">
    <citation type="journal article" date="2019" name="Int. J. Syst. Evol. Microbiol.">
        <title>The Global Catalogue of Microorganisms (GCM) 10K type strain sequencing project: providing services to taxonomists for standard genome sequencing and annotation.</title>
        <authorList>
            <consortium name="The Broad Institute Genomics Platform"/>
            <consortium name="The Broad Institute Genome Sequencing Center for Infectious Disease"/>
            <person name="Wu L."/>
            <person name="Ma J."/>
        </authorList>
    </citation>
    <scope>NUCLEOTIDE SEQUENCE [LARGE SCALE GENOMIC DNA]</scope>
    <source>
        <strain evidence="8">CCUG 58411</strain>
    </source>
</reference>
<dbReference type="Pfam" id="PF00296">
    <property type="entry name" value="Bac_luciferase"/>
    <property type="match status" value="1"/>
</dbReference>
<dbReference type="EC" id="1.-.-.-" evidence="7"/>
<dbReference type="Gene3D" id="3.20.20.30">
    <property type="entry name" value="Luciferase-like domain"/>
    <property type="match status" value="1"/>
</dbReference>
<dbReference type="InterPro" id="IPR051260">
    <property type="entry name" value="Diverse_substr_monoxygenases"/>
</dbReference>
<dbReference type="InterPro" id="IPR036661">
    <property type="entry name" value="Luciferase-like_sf"/>
</dbReference>
<dbReference type="SUPFAM" id="SSF51679">
    <property type="entry name" value="Bacterial luciferase-like"/>
    <property type="match status" value="1"/>
</dbReference>
<dbReference type="GO" id="GO:0016491">
    <property type="term" value="F:oxidoreductase activity"/>
    <property type="evidence" value="ECO:0007669"/>
    <property type="project" value="UniProtKB-KW"/>
</dbReference>
<organism evidence="7 8">
    <name type="scientific">Methylophilus flavus</name>
    <dbReference type="NCBI Taxonomy" id="640084"/>
    <lineage>
        <taxon>Bacteria</taxon>
        <taxon>Pseudomonadati</taxon>
        <taxon>Pseudomonadota</taxon>
        <taxon>Betaproteobacteria</taxon>
        <taxon>Nitrosomonadales</taxon>
        <taxon>Methylophilaceae</taxon>
        <taxon>Methylophilus</taxon>
    </lineage>
</organism>
<feature type="domain" description="Luciferase-like" evidence="6">
    <location>
        <begin position="25"/>
        <end position="387"/>
    </location>
</feature>
<comment type="similarity">
    <text evidence="5">Belongs to the NtaA/SnaA/DszA monooxygenase family.</text>
</comment>
<proteinExistence type="inferred from homology"/>
<dbReference type="CDD" id="cd01095">
    <property type="entry name" value="Nitrilotriacetate_monoxgenase"/>
    <property type="match status" value="1"/>
</dbReference>
<keyword evidence="8" id="KW-1185">Reference proteome</keyword>
<evidence type="ECO:0000313" key="8">
    <source>
        <dbReference type="Proteomes" id="UP001597206"/>
    </source>
</evidence>
<dbReference type="InterPro" id="IPR016215">
    <property type="entry name" value="NTA_MOA"/>
</dbReference>